<feature type="transmembrane region" description="Helical" evidence="2">
    <location>
        <begin position="121"/>
        <end position="146"/>
    </location>
</feature>
<keyword evidence="2" id="KW-0472">Membrane</keyword>
<feature type="region of interest" description="Disordered" evidence="1">
    <location>
        <begin position="96"/>
        <end position="116"/>
    </location>
</feature>
<keyword evidence="2" id="KW-1133">Transmembrane helix</keyword>
<dbReference type="PANTHER" id="PTHR34188:SF5">
    <property type="entry name" value="OS05G0131900 PROTEIN"/>
    <property type="match status" value="1"/>
</dbReference>
<keyword evidence="2" id="KW-0812">Transmembrane</keyword>
<dbReference type="EMBL" id="CACRZD030000219">
    <property type="protein sequence ID" value="CAA6675099.1"/>
    <property type="molecule type" value="Genomic_DNA"/>
</dbReference>
<accession>A0ABN7EDF5</accession>
<dbReference type="PANTHER" id="PTHR34188">
    <property type="entry name" value="OS01G0299500 PROTEIN"/>
    <property type="match status" value="1"/>
</dbReference>
<dbReference type="Proteomes" id="UP001189122">
    <property type="component" value="Unassembled WGS sequence"/>
</dbReference>
<reference evidence="4" key="1">
    <citation type="journal article" date="2020" name="Sci. Rep.">
        <title>Chromosome-scale genome assembly for the duckweed Spirodela intermedia, integrating cytogenetic maps, PacBio and Oxford Nanopore libraries.</title>
        <authorList>
            <person name="Hoang P.T.N."/>
            <person name="Fiebig A."/>
            <person name="Novak P."/>
            <person name="Macas J."/>
            <person name="Cao H.X."/>
            <person name="Stepanenko A."/>
            <person name="Chen G."/>
            <person name="Borisjuk N."/>
            <person name="Scholz U."/>
            <person name="Schubert I."/>
        </authorList>
    </citation>
    <scope>NUCLEOTIDE SEQUENCE [LARGE SCALE GENOMIC DNA]</scope>
</reference>
<protein>
    <submittedName>
        <fullName evidence="3">Uncharacterized protein</fullName>
    </submittedName>
</protein>
<name>A0ABN7EDF5_SPIIN</name>
<evidence type="ECO:0000313" key="3">
    <source>
        <dbReference type="EMBL" id="CAA6675099.1"/>
    </source>
</evidence>
<evidence type="ECO:0000313" key="4">
    <source>
        <dbReference type="Proteomes" id="UP001189122"/>
    </source>
</evidence>
<organism evidence="3 4">
    <name type="scientific">Spirodela intermedia</name>
    <name type="common">Intermediate duckweed</name>
    <dbReference type="NCBI Taxonomy" id="51605"/>
    <lineage>
        <taxon>Eukaryota</taxon>
        <taxon>Viridiplantae</taxon>
        <taxon>Streptophyta</taxon>
        <taxon>Embryophyta</taxon>
        <taxon>Tracheophyta</taxon>
        <taxon>Spermatophyta</taxon>
        <taxon>Magnoliopsida</taxon>
        <taxon>Liliopsida</taxon>
        <taxon>Araceae</taxon>
        <taxon>Lemnoideae</taxon>
        <taxon>Spirodela</taxon>
    </lineage>
</organism>
<evidence type="ECO:0000256" key="1">
    <source>
        <dbReference type="SAM" id="MobiDB-lite"/>
    </source>
</evidence>
<evidence type="ECO:0000256" key="2">
    <source>
        <dbReference type="SAM" id="Phobius"/>
    </source>
</evidence>
<sequence>MDPSGLRDLGAVGDIESGIAAGHELVAVGDGEAASADASFACPEESVALAAKKVEPKKVFQKPPKPPRPPMKPYLDAADRRLIREMSELAMLKRTRTERLKSSRKMKNSRPSSSNNSSLCALFVTLLFCLVIVWEVQNLILLQLILRVNMREHSS</sequence>
<keyword evidence="4" id="KW-1185">Reference proteome</keyword>
<gene>
    <name evidence="3" type="ORF">SI7747_UN021441</name>
</gene>
<proteinExistence type="predicted"/>
<comment type="caution">
    <text evidence="3">The sequence shown here is derived from an EMBL/GenBank/DDBJ whole genome shotgun (WGS) entry which is preliminary data.</text>
</comment>